<dbReference type="AlphaFoldDB" id="A0A538TH47"/>
<evidence type="ECO:0000313" key="2">
    <source>
        <dbReference type="Proteomes" id="UP000316609"/>
    </source>
</evidence>
<evidence type="ECO:0000313" key="1">
    <source>
        <dbReference type="EMBL" id="TMQ62911.1"/>
    </source>
</evidence>
<organism evidence="1 2">
    <name type="scientific">Eiseniibacteriota bacterium</name>
    <dbReference type="NCBI Taxonomy" id="2212470"/>
    <lineage>
        <taxon>Bacteria</taxon>
        <taxon>Candidatus Eiseniibacteriota</taxon>
    </lineage>
</organism>
<comment type="caution">
    <text evidence="1">The sequence shown here is derived from an EMBL/GenBank/DDBJ whole genome shotgun (WGS) entry which is preliminary data.</text>
</comment>
<dbReference type="SUPFAM" id="SSF48208">
    <property type="entry name" value="Six-hairpin glycosidases"/>
    <property type="match status" value="1"/>
</dbReference>
<gene>
    <name evidence="1" type="ORF">E6K78_11095</name>
</gene>
<dbReference type="Proteomes" id="UP000316609">
    <property type="component" value="Unassembled WGS sequence"/>
</dbReference>
<sequence length="385" mass="42516">MRAAGHPIDPSEIVSRADFLVDQIDLVTSGTAMDGMLAAALLGAFEATGDTTYRNQASVIVDRLLHTDRTKLTLNWGLMSAMALAKHYELTGDSATLDKTRQIILDLSHDQNLDGSFPHFCLGSKDVHYTSWISMELITIRRAIHDALIDQILEKIAVFMRSRVCENGVTRYSDRCPDRPDCWLHYYSRATGCALDYDTRGWTNELGYTALLFDHFHESRCDSVIAVLDRLSSAGRFPDKWDFFPAPDDPVYPWASSDPSVLRASVVFWSLASIMRDRAVRVALQDGGRAWLPAEGTSDHLGGSVPEGARFAVRSIRRTGWMTVDSLVVANADMNEVCRAAGRMASLSGDDLPGERSLEATCEESSPAPAPVPRVLAFDFRVAPN</sequence>
<name>A0A538TH47_UNCEI</name>
<proteinExistence type="predicted"/>
<protein>
    <submittedName>
        <fullName evidence="1">Uncharacterized protein</fullName>
    </submittedName>
</protein>
<dbReference type="InterPro" id="IPR008928">
    <property type="entry name" value="6-hairpin_glycosidase_sf"/>
</dbReference>
<dbReference type="EMBL" id="VBOY01000121">
    <property type="protein sequence ID" value="TMQ62911.1"/>
    <property type="molecule type" value="Genomic_DNA"/>
</dbReference>
<reference evidence="1 2" key="1">
    <citation type="journal article" date="2019" name="Nat. Microbiol.">
        <title>Mediterranean grassland soil C-N compound turnover is dependent on rainfall and depth, and is mediated by genomically divergent microorganisms.</title>
        <authorList>
            <person name="Diamond S."/>
            <person name="Andeer P.F."/>
            <person name="Li Z."/>
            <person name="Crits-Christoph A."/>
            <person name="Burstein D."/>
            <person name="Anantharaman K."/>
            <person name="Lane K.R."/>
            <person name="Thomas B.C."/>
            <person name="Pan C."/>
            <person name="Northen T.R."/>
            <person name="Banfield J.F."/>
        </authorList>
    </citation>
    <scope>NUCLEOTIDE SEQUENCE [LARGE SCALE GENOMIC DNA]</scope>
    <source>
        <strain evidence="1">WS_8</strain>
    </source>
</reference>
<dbReference type="GO" id="GO:0005975">
    <property type="term" value="P:carbohydrate metabolic process"/>
    <property type="evidence" value="ECO:0007669"/>
    <property type="project" value="InterPro"/>
</dbReference>
<accession>A0A538TH47</accession>
<feature type="non-terminal residue" evidence="1">
    <location>
        <position position="385"/>
    </location>
</feature>